<dbReference type="PROSITE" id="PS52016">
    <property type="entry name" value="TONB_DEPENDENT_REC_3"/>
    <property type="match status" value="1"/>
</dbReference>
<evidence type="ECO:0000313" key="13">
    <source>
        <dbReference type="Proteomes" id="UP000291106"/>
    </source>
</evidence>
<dbReference type="Gene3D" id="2.40.170.20">
    <property type="entry name" value="TonB-dependent receptor, beta-barrel domain"/>
    <property type="match status" value="1"/>
</dbReference>
<dbReference type="KEGG" id="smai:EXU30_17410"/>
<sequence>MHKISALAQYVGFINRDDLQRLIFEESILEQSGVNYRRSSARHSKQSIAAGALCLGLCAIVPFNVLANEAVIDSENIERIQVTGTRIKQVDIETASPLTVIDAQQIALSGEANIADVLNNTSVNSFGSWRGVTGYASGDSASSSVNMRGLGDGATLILLDGRRMPGATSSSGGIADTSQIPLAIVERIEILRDGASAIYGSDAVAGVINIITKKQYDGVELNISSELPQINGGDTHQISVSGGYVGDNGNISVSYERYSSQAVYDRDVWRLDDPSYMDYDTYNGVPNGYYYDYNLEDYVAITNSELCQQQPQGIDASDGNNQGLCLYNYGEVSTLYGDFDRNSVLSHFDYELTEDVTLKGRLSFADLVTEGATAPTPIYPAYIYMPWDHTYNPVGEEVELQLRSTQLGNRDERVETQTIDGLLGLQGYADIASGLDWELNLQHSKSTTKMYGDNLINDAKLQQAILATDENGDALYDIFNVSGMSFDTWQAQMAQMYQQAEHTSVYDSELTSTQVDGLVSTLMFDEGDYTIAAVAGFEHEWIDFYQVNDAESSAGLISGGAGGDNADADRKRLAGFMEFKFGLPADLELSAALRYERYSQSGRVMNTGSDQITNESATFDDVVPKLGALWRATDSLLLRASFGESFRAPNMIEMFSSDSLSFDYAYDPVWCANNDDPYYCSYFAQHATWFGGNPDLQAEKGQTLTLGGVWNVTDDWSLELSYYAIEYDNKIEAIDINDILYFEQINGGSDSVHRDENGQISYVESTVRNIASIETSGFDIVSAYNMTTGVGDFNLTLDIAHVIDYKYRADEASQAVDYAGDTDYPQWRGNFSLAWQYDVFSAGWSTVFIGKQSGQAWRDAGFESIIDTPNYFKHNLQVGYMHPFNGSVTLGVNNVFNADAPNWYDFASYQDVNTDLYDVIGRSLYLKLNQSF</sequence>
<dbReference type="AlphaFoldDB" id="A0A411PL51"/>
<dbReference type="PANTHER" id="PTHR47234:SF2">
    <property type="entry name" value="TONB-DEPENDENT RECEPTOR"/>
    <property type="match status" value="1"/>
</dbReference>
<dbReference type="CDD" id="cd01347">
    <property type="entry name" value="ligand_gated_channel"/>
    <property type="match status" value="1"/>
</dbReference>
<name>A0A411PL51_9GAMM</name>
<keyword evidence="4 8" id="KW-0812">Transmembrane</keyword>
<dbReference type="RefSeq" id="WP_130602173.1">
    <property type="nucleotide sequence ID" value="NZ_CP036200.1"/>
</dbReference>
<comment type="subcellular location">
    <subcellularLocation>
        <location evidence="1 8">Cell outer membrane</location>
        <topology evidence="1 8">Multi-pass membrane protein</topology>
    </subcellularLocation>
</comment>
<gene>
    <name evidence="12" type="ORF">EXU30_17410</name>
</gene>
<dbReference type="Pfam" id="PF00593">
    <property type="entry name" value="TonB_dep_Rec_b-barrel"/>
    <property type="match status" value="1"/>
</dbReference>
<evidence type="ECO:0000256" key="7">
    <source>
        <dbReference type="ARBA" id="ARBA00023237"/>
    </source>
</evidence>
<dbReference type="Proteomes" id="UP000291106">
    <property type="component" value="Chromosome"/>
</dbReference>
<proteinExistence type="inferred from homology"/>
<accession>A0A411PL51</accession>
<dbReference type="InterPro" id="IPR039426">
    <property type="entry name" value="TonB-dep_rcpt-like"/>
</dbReference>
<evidence type="ECO:0000256" key="8">
    <source>
        <dbReference type="PROSITE-ProRule" id="PRU01360"/>
    </source>
</evidence>
<keyword evidence="7 8" id="KW-0998">Cell outer membrane</keyword>
<evidence type="ECO:0000256" key="3">
    <source>
        <dbReference type="ARBA" id="ARBA00022452"/>
    </source>
</evidence>
<reference evidence="12 13" key="1">
    <citation type="submission" date="2019-02" db="EMBL/GenBank/DDBJ databases">
        <title>Shewanella sp. D4-2 isolated from Dokdo Island.</title>
        <authorList>
            <person name="Baek K."/>
        </authorList>
    </citation>
    <scope>NUCLEOTIDE SEQUENCE [LARGE SCALE GENOMIC DNA]</scope>
    <source>
        <strain evidence="12 13">D4-2</strain>
    </source>
</reference>
<evidence type="ECO:0000256" key="4">
    <source>
        <dbReference type="ARBA" id="ARBA00022692"/>
    </source>
</evidence>
<dbReference type="Pfam" id="PF07715">
    <property type="entry name" value="Plug"/>
    <property type="match status" value="1"/>
</dbReference>
<keyword evidence="2 8" id="KW-0813">Transport</keyword>
<evidence type="ECO:0000256" key="9">
    <source>
        <dbReference type="RuleBase" id="RU003357"/>
    </source>
</evidence>
<keyword evidence="3 8" id="KW-1134">Transmembrane beta strand</keyword>
<dbReference type="InterPro" id="IPR036942">
    <property type="entry name" value="Beta-barrel_TonB_sf"/>
</dbReference>
<protein>
    <submittedName>
        <fullName evidence="12">TonB-dependent receptor</fullName>
    </submittedName>
</protein>
<evidence type="ECO:0000256" key="6">
    <source>
        <dbReference type="ARBA" id="ARBA00023136"/>
    </source>
</evidence>
<comment type="similarity">
    <text evidence="8 9">Belongs to the TonB-dependent receptor family.</text>
</comment>
<feature type="domain" description="TonB-dependent receptor plug" evidence="11">
    <location>
        <begin position="93"/>
        <end position="207"/>
    </location>
</feature>
<evidence type="ECO:0000256" key="5">
    <source>
        <dbReference type="ARBA" id="ARBA00023077"/>
    </source>
</evidence>
<evidence type="ECO:0000313" key="12">
    <source>
        <dbReference type="EMBL" id="QBF84250.1"/>
    </source>
</evidence>
<dbReference type="InterPro" id="IPR037066">
    <property type="entry name" value="Plug_dom_sf"/>
</dbReference>
<dbReference type="GO" id="GO:0009279">
    <property type="term" value="C:cell outer membrane"/>
    <property type="evidence" value="ECO:0007669"/>
    <property type="project" value="UniProtKB-SubCell"/>
</dbReference>
<keyword evidence="12" id="KW-0675">Receptor</keyword>
<dbReference type="InterPro" id="IPR000531">
    <property type="entry name" value="Beta-barrel_TonB"/>
</dbReference>
<dbReference type="EMBL" id="CP036200">
    <property type="protein sequence ID" value="QBF84250.1"/>
    <property type="molecule type" value="Genomic_DNA"/>
</dbReference>
<evidence type="ECO:0000259" key="11">
    <source>
        <dbReference type="Pfam" id="PF07715"/>
    </source>
</evidence>
<dbReference type="Gene3D" id="2.170.130.10">
    <property type="entry name" value="TonB-dependent receptor, plug domain"/>
    <property type="match status" value="1"/>
</dbReference>
<evidence type="ECO:0000259" key="10">
    <source>
        <dbReference type="Pfam" id="PF00593"/>
    </source>
</evidence>
<evidence type="ECO:0000256" key="2">
    <source>
        <dbReference type="ARBA" id="ARBA00022448"/>
    </source>
</evidence>
<keyword evidence="6 8" id="KW-0472">Membrane</keyword>
<evidence type="ECO:0000256" key="1">
    <source>
        <dbReference type="ARBA" id="ARBA00004571"/>
    </source>
</evidence>
<keyword evidence="5 9" id="KW-0798">TonB box</keyword>
<dbReference type="SUPFAM" id="SSF56935">
    <property type="entry name" value="Porins"/>
    <property type="match status" value="1"/>
</dbReference>
<feature type="domain" description="TonB-dependent receptor-like beta-barrel" evidence="10">
    <location>
        <begin position="485"/>
        <end position="895"/>
    </location>
</feature>
<keyword evidence="13" id="KW-1185">Reference proteome</keyword>
<dbReference type="InterPro" id="IPR012910">
    <property type="entry name" value="Plug_dom"/>
</dbReference>
<organism evidence="12 13">
    <name type="scientific">Shewanella maritima</name>
    <dbReference type="NCBI Taxonomy" id="2520507"/>
    <lineage>
        <taxon>Bacteria</taxon>
        <taxon>Pseudomonadati</taxon>
        <taxon>Pseudomonadota</taxon>
        <taxon>Gammaproteobacteria</taxon>
        <taxon>Alteromonadales</taxon>
        <taxon>Shewanellaceae</taxon>
        <taxon>Shewanella</taxon>
    </lineage>
</organism>
<dbReference type="PANTHER" id="PTHR47234">
    <property type="match status" value="1"/>
</dbReference>
<dbReference type="OrthoDB" id="176248at2"/>